<keyword evidence="2" id="KW-1185">Reference proteome</keyword>
<proteinExistence type="predicted"/>
<protein>
    <submittedName>
        <fullName evidence="1">Uncharacterized protein</fullName>
    </submittedName>
</protein>
<reference evidence="1 2" key="1">
    <citation type="journal article" date="2017" name="Curr. Biol.">
        <title>Genome architecture and evolution of a unichromosomal asexual nematode.</title>
        <authorList>
            <person name="Fradin H."/>
            <person name="Zegar C."/>
            <person name="Gutwein M."/>
            <person name="Lucas J."/>
            <person name="Kovtun M."/>
            <person name="Corcoran D."/>
            <person name="Baugh L.R."/>
            <person name="Kiontke K."/>
            <person name="Gunsalus K."/>
            <person name="Fitch D.H."/>
            <person name="Piano F."/>
        </authorList>
    </citation>
    <scope>NUCLEOTIDE SEQUENCE [LARGE SCALE GENOMIC DNA]</scope>
    <source>
        <strain evidence="1">PF1309</strain>
    </source>
</reference>
<comment type="caution">
    <text evidence="1">The sequence shown here is derived from an EMBL/GenBank/DDBJ whole genome shotgun (WGS) entry which is preliminary data.</text>
</comment>
<sequence length="72" mass="7475">MLSTSTLMVVEPPSPPPGPSAAITMALPISSWLCATWSRVSGGISLQPGEPSEGGMSRYFISEVTWPPSALA</sequence>
<gene>
    <name evidence="1" type="ORF">WR25_07267</name>
</gene>
<organism evidence="1 2">
    <name type="scientific">Diploscapter pachys</name>
    <dbReference type="NCBI Taxonomy" id="2018661"/>
    <lineage>
        <taxon>Eukaryota</taxon>
        <taxon>Metazoa</taxon>
        <taxon>Ecdysozoa</taxon>
        <taxon>Nematoda</taxon>
        <taxon>Chromadorea</taxon>
        <taxon>Rhabditida</taxon>
        <taxon>Rhabditina</taxon>
        <taxon>Rhabditomorpha</taxon>
        <taxon>Rhabditoidea</taxon>
        <taxon>Rhabditidae</taxon>
        <taxon>Diploscapter</taxon>
    </lineage>
</organism>
<dbReference type="EMBL" id="LIAE01003391">
    <property type="protein sequence ID" value="PAV93872.1"/>
    <property type="molecule type" value="Genomic_DNA"/>
</dbReference>
<dbReference type="Proteomes" id="UP000218231">
    <property type="component" value="Unassembled WGS sequence"/>
</dbReference>
<evidence type="ECO:0000313" key="2">
    <source>
        <dbReference type="Proteomes" id="UP000218231"/>
    </source>
</evidence>
<name>A0A2A2M626_9BILA</name>
<accession>A0A2A2M626</accession>
<evidence type="ECO:0000313" key="1">
    <source>
        <dbReference type="EMBL" id="PAV93872.1"/>
    </source>
</evidence>
<dbReference type="AlphaFoldDB" id="A0A2A2M626"/>